<sequence length="393" mass="45292">MPQKGVSKKKDRTCLICTGQTRVAFLGIDVCRACSVFYKRAEENSKSKEFTCRASTKNCPVGPDLNCKRCRYDHIERLLKQAQVPPQIDSSYSESSPGVSESPKARFQENSPSTSSNYSQRSEMPILDRLKTQYRAMCWMRLNSELQARPNPPHPREISLEAGPFFPASFASLTPSNRILLTALIDFGACAFSEFGHLPTKEKWDIVINSFYRFRLFEGIYRASLAFPDDLDRTFGGYSTWVSAKCMDVFCSDAPTGDHAGVKEYFKEGGELMNEIPKARAFLQRVNPCPEEFLFVIALMFWTFDSKHVPGEAPIREEVTQLGERYRQEIMKELHIFYREQQKVEDYAARLGELLMFLSVFDRGHEIKQHFEMLRLLDIFPEDNFTYQLQKED</sequence>
<evidence type="ECO:0000256" key="1">
    <source>
        <dbReference type="ARBA" id="ARBA00022723"/>
    </source>
</evidence>
<dbReference type="SMART" id="SM00399">
    <property type="entry name" value="ZnF_C4"/>
    <property type="match status" value="1"/>
</dbReference>
<dbReference type="Pfam" id="PF00105">
    <property type="entry name" value="zf-C4"/>
    <property type="match status" value="1"/>
</dbReference>
<dbReference type="Pfam" id="PF00104">
    <property type="entry name" value="Hormone_recep"/>
    <property type="match status" value="1"/>
</dbReference>
<evidence type="ECO:0000256" key="8">
    <source>
        <dbReference type="ARBA" id="ARBA00023242"/>
    </source>
</evidence>
<gene>
    <name evidence="12" type="ORF">PENTCL1PPCAC_15599</name>
</gene>
<name>A0AAV5TDM7_9BILA</name>
<dbReference type="AlphaFoldDB" id="A0AAV5TDM7"/>
<dbReference type="EMBL" id="BTSX01000004">
    <property type="protein sequence ID" value="GMS93424.1"/>
    <property type="molecule type" value="Genomic_DNA"/>
</dbReference>
<evidence type="ECO:0000256" key="3">
    <source>
        <dbReference type="ARBA" id="ARBA00022833"/>
    </source>
</evidence>
<keyword evidence="8" id="KW-0539">Nucleus</keyword>
<reference evidence="12" key="1">
    <citation type="submission" date="2023-10" db="EMBL/GenBank/DDBJ databases">
        <title>Genome assembly of Pristionchus species.</title>
        <authorList>
            <person name="Yoshida K."/>
            <person name="Sommer R.J."/>
        </authorList>
    </citation>
    <scope>NUCLEOTIDE SEQUENCE</scope>
    <source>
        <strain evidence="12">RS0144</strain>
    </source>
</reference>
<dbReference type="Proteomes" id="UP001432027">
    <property type="component" value="Unassembled WGS sequence"/>
</dbReference>
<evidence type="ECO:0000256" key="6">
    <source>
        <dbReference type="ARBA" id="ARBA00023163"/>
    </source>
</evidence>
<feature type="compositionally biased region" description="Polar residues" evidence="9">
    <location>
        <begin position="108"/>
        <end position="122"/>
    </location>
</feature>
<evidence type="ECO:0000256" key="4">
    <source>
        <dbReference type="ARBA" id="ARBA00023015"/>
    </source>
</evidence>
<dbReference type="PROSITE" id="PS51030">
    <property type="entry name" value="NUCLEAR_REC_DBD_2"/>
    <property type="match status" value="1"/>
</dbReference>
<dbReference type="Gene3D" id="3.30.50.10">
    <property type="entry name" value="Erythroid Transcription Factor GATA-1, subunit A"/>
    <property type="match status" value="1"/>
</dbReference>
<dbReference type="GO" id="GO:0008270">
    <property type="term" value="F:zinc ion binding"/>
    <property type="evidence" value="ECO:0007669"/>
    <property type="project" value="UniProtKB-KW"/>
</dbReference>
<keyword evidence="5" id="KW-0238">DNA-binding</keyword>
<dbReference type="GO" id="GO:0043565">
    <property type="term" value="F:sequence-specific DNA binding"/>
    <property type="evidence" value="ECO:0007669"/>
    <property type="project" value="InterPro"/>
</dbReference>
<dbReference type="SUPFAM" id="SSF48508">
    <property type="entry name" value="Nuclear receptor ligand-binding domain"/>
    <property type="match status" value="1"/>
</dbReference>
<feature type="domain" description="NR LBD" evidence="11">
    <location>
        <begin position="133"/>
        <end position="393"/>
    </location>
</feature>
<keyword evidence="6" id="KW-0804">Transcription</keyword>
<keyword evidence="2" id="KW-0863">Zinc-finger</keyword>
<dbReference type="InterPro" id="IPR001628">
    <property type="entry name" value="Znf_hrmn_rcpt"/>
</dbReference>
<evidence type="ECO:0000313" key="12">
    <source>
        <dbReference type="EMBL" id="GMS93424.1"/>
    </source>
</evidence>
<evidence type="ECO:0000259" key="10">
    <source>
        <dbReference type="PROSITE" id="PS51030"/>
    </source>
</evidence>
<dbReference type="Gene3D" id="1.10.565.10">
    <property type="entry name" value="Retinoid X Receptor"/>
    <property type="match status" value="1"/>
</dbReference>
<accession>A0AAV5TDM7</accession>
<evidence type="ECO:0000256" key="7">
    <source>
        <dbReference type="ARBA" id="ARBA00023170"/>
    </source>
</evidence>
<feature type="domain" description="Nuclear receptor" evidence="10">
    <location>
        <begin position="11"/>
        <end position="90"/>
    </location>
</feature>
<evidence type="ECO:0000259" key="11">
    <source>
        <dbReference type="PROSITE" id="PS51843"/>
    </source>
</evidence>
<organism evidence="12 13">
    <name type="scientific">Pristionchus entomophagus</name>
    <dbReference type="NCBI Taxonomy" id="358040"/>
    <lineage>
        <taxon>Eukaryota</taxon>
        <taxon>Metazoa</taxon>
        <taxon>Ecdysozoa</taxon>
        <taxon>Nematoda</taxon>
        <taxon>Chromadorea</taxon>
        <taxon>Rhabditida</taxon>
        <taxon>Rhabditina</taxon>
        <taxon>Diplogasteromorpha</taxon>
        <taxon>Diplogasteroidea</taxon>
        <taxon>Neodiplogasteridae</taxon>
        <taxon>Pristionchus</taxon>
    </lineage>
</organism>
<evidence type="ECO:0000313" key="13">
    <source>
        <dbReference type="Proteomes" id="UP001432027"/>
    </source>
</evidence>
<keyword evidence="4" id="KW-0805">Transcription regulation</keyword>
<evidence type="ECO:0000256" key="2">
    <source>
        <dbReference type="ARBA" id="ARBA00022771"/>
    </source>
</evidence>
<feature type="region of interest" description="Disordered" evidence="9">
    <location>
        <begin position="85"/>
        <end position="122"/>
    </location>
</feature>
<dbReference type="InterPro" id="IPR035500">
    <property type="entry name" value="NHR-like_dom_sf"/>
</dbReference>
<dbReference type="PANTHER" id="PTHR46011:SF6">
    <property type="entry name" value="HIGH ZINC ACTIVATED NUCLEAR RECEPTOR PROTEIN"/>
    <property type="match status" value="1"/>
</dbReference>
<dbReference type="PROSITE" id="PS51843">
    <property type="entry name" value="NR_LBD"/>
    <property type="match status" value="1"/>
</dbReference>
<keyword evidence="3" id="KW-0862">Zinc</keyword>
<evidence type="ECO:0000256" key="9">
    <source>
        <dbReference type="SAM" id="MobiDB-lite"/>
    </source>
</evidence>
<proteinExistence type="predicted"/>
<dbReference type="GO" id="GO:0003700">
    <property type="term" value="F:DNA-binding transcription factor activity"/>
    <property type="evidence" value="ECO:0007669"/>
    <property type="project" value="InterPro"/>
</dbReference>
<feature type="compositionally biased region" description="Low complexity" evidence="9">
    <location>
        <begin position="90"/>
        <end position="102"/>
    </location>
</feature>
<evidence type="ECO:0008006" key="14">
    <source>
        <dbReference type="Google" id="ProtNLM"/>
    </source>
</evidence>
<dbReference type="GO" id="GO:0005634">
    <property type="term" value="C:nucleus"/>
    <property type="evidence" value="ECO:0007669"/>
    <property type="project" value="TreeGrafter"/>
</dbReference>
<dbReference type="SUPFAM" id="SSF57716">
    <property type="entry name" value="Glucocorticoid receptor-like (DNA-binding domain)"/>
    <property type="match status" value="1"/>
</dbReference>
<dbReference type="SMART" id="SM00430">
    <property type="entry name" value="HOLI"/>
    <property type="match status" value="1"/>
</dbReference>
<dbReference type="PANTHER" id="PTHR46011">
    <property type="entry name" value="NUCLEAR HORMONE RECEPTOR FAMILY MEMBER NHR-86-RELATED"/>
    <property type="match status" value="1"/>
</dbReference>
<comment type="caution">
    <text evidence="12">The sequence shown here is derived from an EMBL/GenBank/DDBJ whole genome shotgun (WGS) entry which is preliminary data.</text>
</comment>
<dbReference type="InterPro" id="IPR000536">
    <property type="entry name" value="Nucl_hrmn_rcpt_lig-bd"/>
</dbReference>
<keyword evidence="13" id="KW-1185">Reference proteome</keyword>
<dbReference type="InterPro" id="IPR013088">
    <property type="entry name" value="Znf_NHR/GATA"/>
</dbReference>
<keyword evidence="7" id="KW-0675">Receptor</keyword>
<protein>
    <recommendedName>
        <fullName evidence="14">Nuclear receptor</fullName>
    </recommendedName>
</protein>
<keyword evidence="1" id="KW-0479">Metal-binding</keyword>
<evidence type="ECO:0000256" key="5">
    <source>
        <dbReference type="ARBA" id="ARBA00023125"/>
    </source>
</evidence>